<dbReference type="OrthoDB" id="7631458at2"/>
<accession>A0A3S8UBS0</accession>
<sequence length="71" mass="7638">MRVAILDLALQRGRGKSFCPSDVARALAADWRPLMPEVRAVAAAMPDIMATQGGVEVDPLAAKGPIRLRLR</sequence>
<dbReference type="KEGG" id="taw:EI545_06045"/>
<reference evidence="1 2" key="1">
    <citation type="submission" date="2018-12" db="EMBL/GenBank/DDBJ databases">
        <title>Complete genome sequencing of Tabrizicola sp. K13M18.</title>
        <authorList>
            <person name="Bae J.-W."/>
        </authorList>
    </citation>
    <scope>NUCLEOTIDE SEQUENCE [LARGE SCALE GENOMIC DNA]</scope>
    <source>
        <strain evidence="1 2">K13M18</strain>
    </source>
</reference>
<dbReference type="AlphaFoldDB" id="A0A3S8UBS0"/>
<dbReference type="InterPro" id="IPR036390">
    <property type="entry name" value="WH_DNA-bd_sf"/>
</dbReference>
<proteinExistence type="predicted"/>
<dbReference type="Pfam" id="PF11625">
    <property type="entry name" value="DUF3253"/>
    <property type="match status" value="1"/>
</dbReference>
<dbReference type="Proteomes" id="UP000282002">
    <property type="component" value="Chromosome"/>
</dbReference>
<dbReference type="Gene3D" id="1.10.10.10">
    <property type="entry name" value="Winged helix-like DNA-binding domain superfamily/Winged helix DNA-binding domain"/>
    <property type="match status" value="1"/>
</dbReference>
<dbReference type="InterPro" id="IPR021660">
    <property type="entry name" value="DUF3253"/>
</dbReference>
<evidence type="ECO:0000313" key="1">
    <source>
        <dbReference type="EMBL" id="AZL61054.1"/>
    </source>
</evidence>
<keyword evidence="2" id="KW-1185">Reference proteome</keyword>
<dbReference type="InterPro" id="IPR036388">
    <property type="entry name" value="WH-like_DNA-bd_sf"/>
</dbReference>
<evidence type="ECO:0000313" key="2">
    <source>
        <dbReference type="Proteomes" id="UP000282002"/>
    </source>
</evidence>
<gene>
    <name evidence="1" type="ORF">EI545_06045</name>
</gene>
<dbReference type="EMBL" id="CP034328">
    <property type="protein sequence ID" value="AZL61054.1"/>
    <property type="molecule type" value="Genomic_DNA"/>
</dbReference>
<dbReference type="SUPFAM" id="SSF46785">
    <property type="entry name" value="Winged helix' DNA-binding domain"/>
    <property type="match status" value="1"/>
</dbReference>
<name>A0A3S8UBS0_9RHOB</name>
<organism evidence="1 2">
    <name type="scientific">Tabrizicola piscis</name>
    <dbReference type="NCBI Taxonomy" id="2494374"/>
    <lineage>
        <taxon>Bacteria</taxon>
        <taxon>Pseudomonadati</taxon>
        <taxon>Pseudomonadota</taxon>
        <taxon>Alphaproteobacteria</taxon>
        <taxon>Rhodobacterales</taxon>
        <taxon>Paracoccaceae</taxon>
        <taxon>Tabrizicola</taxon>
    </lineage>
</organism>
<protein>
    <submittedName>
        <fullName evidence="1">DUF3253 domain-containing protein</fullName>
    </submittedName>
</protein>